<dbReference type="STRING" id="576137.A0A1L7XS38"/>
<dbReference type="EMBL" id="FJOG01000047">
    <property type="protein sequence ID" value="CZR67757.1"/>
    <property type="molecule type" value="Genomic_DNA"/>
</dbReference>
<dbReference type="InterPro" id="IPR002110">
    <property type="entry name" value="Ankyrin_rpt"/>
</dbReference>
<dbReference type="PROSITE" id="PS50088">
    <property type="entry name" value="ANK_REPEAT"/>
    <property type="match status" value="2"/>
</dbReference>
<evidence type="ECO:0000256" key="4">
    <source>
        <dbReference type="SAM" id="MobiDB-lite"/>
    </source>
</evidence>
<reference evidence="5 6" key="1">
    <citation type="submission" date="2016-03" db="EMBL/GenBank/DDBJ databases">
        <authorList>
            <person name="Ploux O."/>
        </authorList>
    </citation>
    <scope>NUCLEOTIDE SEQUENCE [LARGE SCALE GENOMIC DNA]</scope>
    <source>
        <strain evidence="5 6">UAMH 11012</strain>
    </source>
</reference>
<dbReference type="InterPro" id="IPR050663">
    <property type="entry name" value="Ankyrin-SOCS_Box"/>
</dbReference>
<keyword evidence="2 3" id="KW-0040">ANK repeat</keyword>
<evidence type="ECO:0000256" key="1">
    <source>
        <dbReference type="ARBA" id="ARBA00022737"/>
    </source>
</evidence>
<dbReference type="Gene3D" id="1.25.40.20">
    <property type="entry name" value="Ankyrin repeat-containing domain"/>
    <property type="match status" value="1"/>
</dbReference>
<feature type="repeat" description="ANK" evidence="3">
    <location>
        <begin position="202"/>
        <end position="239"/>
    </location>
</feature>
<proteinExistence type="predicted"/>
<name>A0A1L7XS38_9HELO</name>
<keyword evidence="1" id="KW-0677">Repeat</keyword>
<dbReference type="PANTHER" id="PTHR24193:SF121">
    <property type="entry name" value="ADA2A-CONTAINING COMPLEX COMPONENT 3, ISOFORM D"/>
    <property type="match status" value="1"/>
</dbReference>
<dbReference type="OrthoDB" id="194358at2759"/>
<keyword evidence="6" id="KW-1185">Reference proteome</keyword>
<feature type="region of interest" description="Disordered" evidence="4">
    <location>
        <begin position="11"/>
        <end position="32"/>
    </location>
</feature>
<evidence type="ECO:0000256" key="2">
    <source>
        <dbReference type="ARBA" id="ARBA00023043"/>
    </source>
</evidence>
<sequence>MSPVLQVEMAQNDSNLPQQAYPDLPATPDSSHYEASTRALDLRELGAAISSDEITRVTEFLDEQNRSRDVLNAGLSLAVKAANIKISEFLLARGAEITSAVVGSAVKARSQAIFKLLVDHGWQVNAPFGAGHVVLPKVVGDKQLTRWLLDTGADPNLGAPMWGDIQTDSPPNPNSHEALNRAAGISSMAIFDLLVQHGAKIENCSALHSAAASQSREAECVSMISHLLDLGFDVNGLDDVHGPYAFGRPLHYAVRSRNLGSVRYLLERGANPNLRNQMGDSAYDEAVRRRFFEAVELFKEGIENP</sequence>
<dbReference type="GO" id="GO:0045944">
    <property type="term" value="P:positive regulation of transcription by RNA polymerase II"/>
    <property type="evidence" value="ECO:0007669"/>
    <property type="project" value="TreeGrafter"/>
</dbReference>
<gene>
    <name evidence="5" type="ORF">PAC_17656</name>
</gene>
<organism evidence="5 6">
    <name type="scientific">Phialocephala subalpina</name>
    <dbReference type="NCBI Taxonomy" id="576137"/>
    <lineage>
        <taxon>Eukaryota</taxon>
        <taxon>Fungi</taxon>
        <taxon>Dikarya</taxon>
        <taxon>Ascomycota</taxon>
        <taxon>Pezizomycotina</taxon>
        <taxon>Leotiomycetes</taxon>
        <taxon>Helotiales</taxon>
        <taxon>Mollisiaceae</taxon>
        <taxon>Phialocephala</taxon>
        <taxon>Phialocephala fortinii species complex</taxon>
    </lineage>
</organism>
<evidence type="ECO:0000313" key="5">
    <source>
        <dbReference type="EMBL" id="CZR67757.1"/>
    </source>
</evidence>
<dbReference type="AlphaFoldDB" id="A0A1L7XS38"/>
<accession>A0A1L7XS38</accession>
<evidence type="ECO:0000256" key="3">
    <source>
        <dbReference type="PROSITE-ProRule" id="PRU00023"/>
    </source>
</evidence>
<dbReference type="GO" id="GO:0005634">
    <property type="term" value="C:nucleus"/>
    <property type="evidence" value="ECO:0007669"/>
    <property type="project" value="TreeGrafter"/>
</dbReference>
<evidence type="ECO:0000313" key="6">
    <source>
        <dbReference type="Proteomes" id="UP000184330"/>
    </source>
</evidence>
<dbReference type="PROSITE" id="PS50297">
    <property type="entry name" value="ANK_REP_REGION"/>
    <property type="match status" value="1"/>
</dbReference>
<dbReference type="Proteomes" id="UP000184330">
    <property type="component" value="Unassembled WGS sequence"/>
</dbReference>
<dbReference type="Pfam" id="PF13857">
    <property type="entry name" value="Ank_5"/>
    <property type="match status" value="1"/>
</dbReference>
<dbReference type="GO" id="GO:0000976">
    <property type="term" value="F:transcription cis-regulatory region binding"/>
    <property type="evidence" value="ECO:0007669"/>
    <property type="project" value="TreeGrafter"/>
</dbReference>
<feature type="repeat" description="ANK" evidence="3">
    <location>
        <begin position="249"/>
        <end position="277"/>
    </location>
</feature>
<dbReference type="SMART" id="SM00248">
    <property type="entry name" value="ANK"/>
    <property type="match status" value="3"/>
</dbReference>
<dbReference type="SUPFAM" id="SSF48403">
    <property type="entry name" value="Ankyrin repeat"/>
    <property type="match status" value="1"/>
</dbReference>
<dbReference type="InterPro" id="IPR036770">
    <property type="entry name" value="Ankyrin_rpt-contain_sf"/>
</dbReference>
<dbReference type="PANTHER" id="PTHR24193">
    <property type="entry name" value="ANKYRIN REPEAT PROTEIN"/>
    <property type="match status" value="1"/>
</dbReference>
<protein>
    <submittedName>
        <fullName evidence="5">Uncharacterized protein</fullName>
    </submittedName>
</protein>